<gene>
    <name evidence="2" type="ORF">PR048_028572</name>
</gene>
<name>A0ABQ9GAX9_9NEOP</name>
<evidence type="ECO:0000256" key="1">
    <source>
        <dbReference type="SAM" id="MobiDB-lite"/>
    </source>
</evidence>
<accession>A0ABQ9GAX9</accession>
<feature type="compositionally biased region" description="Polar residues" evidence="1">
    <location>
        <begin position="182"/>
        <end position="195"/>
    </location>
</feature>
<evidence type="ECO:0000313" key="3">
    <source>
        <dbReference type="Proteomes" id="UP001159363"/>
    </source>
</evidence>
<reference evidence="2 3" key="1">
    <citation type="submission" date="2023-02" db="EMBL/GenBank/DDBJ databases">
        <title>LHISI_Scaffold_Assembly.</title>
        <authorList>
            <person name="Stuart O.P."/>
            <person name="Cleave R."/>
            <person name="Magrath M.J.L."/>
            <person name="Mikheyev A.S."/>
        </authorList>
    </citation>
    <scope>NUCLEOTIDE SEQUENCE [LARGE SCALE GENOMIC DNA]</scope>
    <source>
        <strain evidence="2">Daus_M_001</strain>
        <tissue evidence="2">Leg muscle</tissue>
    </source>
</reference>
<protein>
    <submittedName>
        <fullName evidence="2">Uncharacterized protein</fullName>
    </submittedName>
</protein>
<dbReference type="Proteomes" id="UP001159363">
    <property type="component" value="Chromosome 12"/>
</dbReference>
<feature type="region of interest" description="Disordered" evidence="1">
    <location>
        <begin position="99"/>
        <end position="132"/>
    </location>
</feature>
<organism evidence="2 3">
    <name type="scientific">Dryococelus australis</name>
    <dbReference type="NCBI Taxonomy" id="614101"/>
    <lineage>
        <taxon>Eukaryota</taxon>
        <taxon>Metazoa</taxon>
        <taxon>Ecdysozoa</taxon>
        <taxon>Arthropoda</taxon>
        <taxon>Hexapoda</taxon>
        <taxon>Insecta</taxon>
        <taxon>Pterygota</taxon>
        <taxon>Neoptera</taxon>
        <taxon>Polyneoptera</taxon>
        <taxon>Phasmatodea</taxon>
        <taxon>Verophasmatodea</taxon>
        <taxon>Anareolatae</taxon>
        <taxon>Phasmatidae</taxon>
        <taxon>Eurycanthinae</taxon>
        <taxon>Dryococelus</taxon>
    </lineage>
</organism>
<evidence type="ECO:0000313" key="2">
    <source>
        <dbReference type="EMBL" id="KAJ8869580.1"/>
    </source>
</evidence>
<keyword evidence="3" id="KW-1185">Reference proteome</keyword>
<feature type="compositionally biased region" description="Basic and acidic residues" evidence="1">
    <location>
        <begin position="101"/>
        <end position="121"/>
    </location>
</feature>
<dbReference type="EMBL" id="JARBHB010000013">
    <property type="protein sequence ID" value="KAJ8869580.1"/>
    <property type="molecule type" value="Genomic_DNA"/>
</dbReference>
<proteinExistence type="predicted"/>
<feature type="region of interest" description="Disordered" evidence="1">
    <location>
        <begin position="175"/>
        <end position="197"/>
    </location>
</feature>
<sequence>MAIVPDDVPPALSFRRCSNLTSITFIGSQELGIKEPPKYLCYSLTLAARWHPSPLTAFAAQCARAVADLVLGDARLHLNRLENELQLSYLWCASGGLGRPASERKVGLSERERERASESHHPATTKMYKGSRHEYSHLRRLPSEIRTPRSSTKLNTISDYTRQKAKTKYRNRIRFERESEKQSGYTQQSSDTHTTPYDRVKRCQGRKKYIKASERVNLHESVKMSTLPQRRNSKLSHELQLHVPAKWFHWSQTCHDAVGQSVPGSPLVSR</sequence>
<comment type="caution">
    <text evidence="2">The sequence shown here is derived from an EMBL/GenBank/DDBJ whole genome shotgun (WGS) entry which is preliminary data.</text>
</comment>